<evidence type="ECO:0000313" key="9">
    <source>
        <dbReference type="Proteomes" id="UP000664480"/>
    </source>
</evidence>
<dbReference type="Proteomes" id="UP000664480">
    <property type="component" value="Unassembled WGS sequence"/>
</dbReference>
<evidence type="ECO:0000256" key="3">
    <source>
        <dbReference type="ARBA" id="ARBA00022729"/>
    </source>
</evidence>
<keyword evidence="4" id="KW-0472">Membrane</keyword>
<organism evidence="8 9">
    <name type="scientific">Algoriphagus pacificus</name>
    <dbReference type="NCBI Taxonomy" id="2811234"/>
    <lineage>
        <taxon>Bacteria</taxon>
        <taxon>Pseudomonadati</taxon>
        <taxon>Bacteroidota</taxon>
        <taxon>Cytophagia</taxon>
        <taxon>Cytophagales</taxon>
        <taxon>Cyclobacteriaceae</taxon>
        <taxon>Algoriphagus</taxon>
    </lineage>
</organism>
<keyword evidence="9" id="KW-1185">Reference proteome</keyword>
<reference evidence="8 9" key="1">
    <citation type="submission" date="2021-03" db="EMBL/GenBank/DDBJ databases">
        <title>novel species isolated from a fishpond in China.</title>
        <authorList>
            <person name="Lu H."/>
            <person name="Cai Z."/>
        </authorList>
    </citation>
    <scope>NUCLEOTIDE SEQUENCE [LARGE SCALE GENOMIC DNA]</scope>
    <source>
        <strain evidence="8 9">YJ13C</strain>
    </source>
</reference>
<dbReference type="RefSeq" id="WP_206586858.1">
    <property type="nucleotide sequence ID" value="NZ_JAFKCU010000002.1"/>
</dbReference>
<dbReference type="InterPro" id="IPR033985">
    <property type="entry name" value="SusD-like_N"/>
</dbReference>
<evidence type="ECO:0000256" key="5">
    <source>
        <dbReference type="ARBA" id="ARBA00023237"/>
    </source>
</evidence>
<evidence type="ECO:0000259" key="7">
    <source>
        <dbReference type="Pfam" id="PF14322"/>
    </source>
</evidence>
<keyword evidence="3" id="KW-0732">Signal</keyword>
<dbReference type="EMBL" id="JAFKCU010000002">
    <property type="protein sequence ID" value="MBN7816229.1"/>
    <property type="molecule type" value="Genomic_DNA"/>
</dbReference>
<dbReference type="InterPro" id="IPR012944">
    <property type="entry name" value="SusD_RagB_dom"/>
</dbReference>
<evidence type="ECO:0000259" key="6">
    <source>
        <dbReference type="Pfam" id="PF07980"/>
    </source>
</evidence>
<keyword evidence="5" id="KW-0998">Cell outer membrane</keyword>
<sequence length="564" mass="64530">MKNSLIILLIISLWSCSDLDLNPLSEGSSENWYSNDTEITMALNDLYRDDFWILLEQYENPDFFSDDMFSRFNLTPITSGQINGETGFVGLIWRNTYKAIARANTVITSLEEGRADVVEERLVKYLAEARFLRACMYSRLIQYYGDVPYYEGVLDIDEAFTLSRTPKSEILSSIYADFDFASENLPASYGASETQRASKGAAYAMKARIALFFEDWEVSAAAAKACMDLGIYELYPNYGELFLTRTKHTKEEVFAIPRSEDLGVFIPYGHRYVVRNAGGTSEFTPSYDLFFSYLCTDGLPIDESPLFDPRDPFKNRDPRCNMSIVPHGTAHLGFIYQPHPDSLKTLNVNTGLYQINNDNRVNTQFASYVGLVTKKGIDEDLLDRRFDPTFMIVRYADVLLMYAESKIELNQIDNSVLDAMNSVRARAYNVDGSETGSYPAFQFISQAQLRKELRMERRMELAFEGLRYTDLVRWRLAEKVLTKRNYGMLDPDELKEKIVDAGLWFFPGVPEIDEDGAPDLDPFFNDGLIKVLANRSFDKSKNYLWPIPSSEILINENLVQNPNY</sequence>
<feature type="domain" description="RagB/SusD" evidence="6">
    <location>
        <begin position="276"/>
        <end position="564"/>
    </location>
</feature>
<evidence type="ECO:0000313" key="8">
    <source>
        <dbReference type="EMBL" id="MBN7816229.1"/>
    </source>
</evidence>
<dbReference type="SUPFAM" id="SSF48452">
    <property type="entry name" value="TPR-like"/>
    <property type="match status" value="1"/>
</dbReference>
<accession>A0ABS3CGJ7</accession>
<comment type="similarity">
    <text evidence="2">Belongs to the SusD family.</text>
</comment>
<dbReference type="InterPro" id="IPR011990">
    <property type="entry name" value="TPR-like_helical_dom_sf"/>
</dbReference>
<dbReference type="Pfam" id="PF14322">
    <property type="entry name" value="SusD-like_3"/>
    <property type="match status" value="1"/>
</dbReference>
<name>A0ABS3CGJ7_9BACT</name>
<feature type="domain" description="SusD-like N-terminal" evidence="7">
    <location>
        <begin position="68"/>
        <end position="211"/>
    </location>
</feature>
<protein>
    <submittedName>
        <fullName evidence="8">RagB/SusD family nutrient uptake outer membrane protein</fullName>
    </submittedName>
</protein>
<comment type="subcellular location">
    <subcellularLocation>
        <location evidence="1">Cell outer membrane</location>
    </subcellularLocation>
</comment>
<gene>
    <name evidence="8" type="ORF">J0A69_12345</name>
</gene>
<evidence type="ECO:0000256" key="2">
    <source>
        <dbReference type="ARBA" id="ARBA00006275"/>
    </source>
</evidence>
<evidence type="ECO:0000256" key="4">
    <source>
        <dbReference type="ARBA" id="ARBA00023136"/>
    </source>
</evidence>
<comment type="caution">
    <text evidence="8">The sequence shown here is derived from an EMBL/GenBank/DDBJ whole genome shotgun (WGS) entry which is preliminary data.</text>
</comment>
<evidence type="ECO:0000256" key="1">
    <source>
        <dbReference type="ARBA" id="ARBA00004442"/>
    </source>
</evidence>
<proteinExistence type="inferred from homology"/>
<dbReference type="Pfam" id="PF07980">
    <property type="entry name" value="SusD_RagB"/>
    <property type="match status" value="1"/>
</dbReference>
<dbReference type="Gene3D" id="1.25.40.390">
    <property type="match status" value="1"/>
</dbReference>